<feature type="coiled-coil region" evidence="1">
    <location>
        <begin position="292"/>
        <end position="361"/>
    </location>
</feature>
<feature type="coiled-coil region" evidence="1">
    <location>
        <begin position="390"/>
        <end position="424"/>
    </location>
</feature>
<protein>
    <recommendedName>
        <fullName evidence="5">Leucine, glutamate and lysine rich 1</fullName>
    </recommendedName>
</protein>
<reference evidence="3 4" key="1">
    <citation type="submission" date="2021-04" db="EMBL/GenBank/DDBJ databases">
        <authorList>
            <consortium name="Wellcome Sanger Institute Data Sharing"/>
        </authorList>
    </citation>
    <scope>NUCLEOTIDE SEQUENCE [LARGE SCALE GENOMIC DNA]</scope>
</reference>
<evidence type="ECO:0000256" key="2">
    <source>
        <dbReference type="SAM" id="MobiDB-lite"/>
    </source>
</evidence>
<feature type="region of interest" description="Disordered" evidence="2">
    <location>
        <begin position="607"/>
        <end position="644"/>
    </location>
</feature>
<dbReference type="AlphaFoldDB" id="A0AAQ6IH67"/>
<reference evidence="3" key="2">
    <citation type="submission" date="2025-08" db="UniProtKB">
        <authorList>
            <consortium name="Ensembl"/>
        </authorList>
    </citation>
    <scope>IDENTIFICATION</scope>
</reference>
<feature type="compositionally biased region" description="Polar residues" evidence="2">
    <location>
        <begin position="610"/>
        <end position="621"/>
    </location>
</feature>
<evidence type="ECO:0000313" key="3">
    <source>
        <dbReference type="Ensembl" id="ENSATEP00000073087.1"/>
    </source>
</evidence>
<dbReference type="Proteomes" id="UP000265040">
    <property type="component" value="Chromosome 13"/>
</dbReference>
<organism evidence="3 4">
    <name type="scientific">Anabas testudineus</name>
    <name type="common">Climbing perch</name>
    <name type="synonym">Anthias testudineus</name>
    <dbReference type="NCBI Taxonomy" id="64144"/>
    <lineage>
        <taxon>Eukaryota</taxon>
        <taxon>Metazoa</taxon>
        <taxon>Chordata</taxon>
        <taxon>Craniata</taxon>
        <taxon>Vertebrata</taxon>
        <taxon>Euteleostomi</taxon>
        <taxon>Actinopterygii</taxon>
        <taxon>Neopterygii</taxon>
        <taxon>Teleostei</taxon>
        <taxon>Neoteleostei</taxon>
        <taxon>Acanthomorphata</taxon>
        <taxon>Anabantaria</taxon>
        <taxon>Anabantiformes</taxon>
        <taxon>Anabantoidei</taxon>
        <taxon>Anabantidae</taxon>
        <taxon>Anabas</taxon>
    </lineage>
</organism>
<keyword evidence="1" id="KW-0175">Coiled coil</keyword>
<dbReference type="InterPro" id="IPR038799">
    <property type="entry name" value="LEKR1"/>
</dbReference>
<proteinExistence type="predicted"/>
<feature type="coiled-coil region" evidence="1">
    <location>
        <begin position="57"/>
        <end position="227"/>
    </location>
</feature>
<evidence type="ECO:0000313" key="4">
    <source>
        <dbReference type="Proteomes" id="UP000265040"/>
    </source>
</evidence>
<dbReference type="Ensembl" id="ENSATET00000077458.1">
    <property type="protein sequence ID" value="ENSATEP00000073087.1"/>
    <property type="gene ID" value="ENSATEG00000030404.1"/>
</dbReference>
<name>A0AAQ6IH67_ANATE</name>
<dbReference type="PANTHER" id="PTHR34251">
    <property type="entry name" value="LEUCINE-, GLUTAMATE- AND LYSINE-RICH PROTEIN 1"/>
    <property type="match status" value="1"/>
</dbReference>
<reference evidence="3" key="3">
    <citation type="submission" date="2025-09" db="UniProtKB">
        <authorList>
            <consortium name="Ensembl"/>
        </authorList>
    </citation>
    <scope>IDENTIFICATION</scope>
</reference>
<dbReference type="PANTHER" id="PTHR34251:SF1">
    <property type="entry name" value="LEUCINE, GLUTAMATE AND LYSINE RICH 1"/>
    <property type="match status" value="1"/>
</dbReference>
<evidence type="ECO:0008006" key="5">
    <source>
        <dbReference type="Google" id="ProtNLM"/>
    </source>
</evidence>
<feature type="region of interest" description="Disordered" evidence="2">
    <location>
        <begin position="517"/>
        <end position="541"/>
    </location>
</feature>
<evidence type="ECO:0000256" key="1">
    <source>
        <dbReference type="SAM" id="Coils"/>
    </source>
</evidence>
<accession>A0AAQ6IH67</accession>
<dbReference type="GeneTree" id="ENSGT01120000271951"/>
<keyword evidence="4" id="KW-1185">Reference proteome</keyword>
<sequence>MGDKERSMEAEQEEEKEIQMALHQPPVYPLPEEINKMEHSETVCRYCGVSYLIFHEFHQLQTRLAQQEAELQELRETTQREKAQREALELGRLEWERALHLEVQRRGEEKEKSMREELKKKNIEMEKALRKVFDEKGQKNKREMEELYQKISEEKERQLRRELGELEAESLRKQRDELQRRTEEREKVLIDALQKANKNVEEQREYLQQLEERLSAAASSKEKAEELLGKEKQKGEILRVVCVRQQQALRATLSVLHTCVSELTDVRGFLSQLTEVWQLFRSQILQYSTQVSSVLTEELKHSREEFQKMREEKEHVTQQLMCLQEQKRLREEQLSQHEESEREHRQELLRLKGELEETQEKWLSCQRKCDTIQEQLLSRQQREEQMARKCNAAEEEVTRLGKTLEKVQQETGELRREREVLIESHCRVLTKMEEDFRQQMASKLTTALEEQRTQNALHLREQMKACRSELEMEMMIDKEKNQLLLSRYQRDNTQLQQKVYEMEEKKQEVQELKEVLQQEKRSREEEKRTQHEERKRREEELRQELQCSQQQEALQLSQTKTELQLMTERNTELQEEVALLQETVRRECEEREELTAALSKAQGELLRLQSPVSHQDSTRSPPGSLERHTPSKNKQLHLNSKSRVALARSSTFPNTLRPFLACIEKDRDLNTDGVRCLELGGVLGAEKKQEGTLPRLKLSSTMNEVKVSLVKTPKLGK</sequence>